<evidence type="ECO:0000313" key="3">
    <source>
        <dbReference type="Proteomes" id="UP000007305"/>
    </source>
</evidence>
<dbReference type="InterPro" id="IPR006311">
    <property type="entry name" value="TAT_signal"/>
</dbReference>
<dbReference type="Gramene" id="Zm00001eb017840_T001">
    <property type="protein sequence ID" value="Zm00001eb017840_P001"/>
    <property type="gene ID" value="Zm00001eb017840"/>
</dbReference>
<evidence type="ECO:0000313" key="2">
    <source>
        <dbReference type="EnsemblPlants" id="Zm00001eb017840_P001"/>
    </source>
</evidence>
<keyword evidence="3" id="KW-1185">Reference proteome</keyword>
<reference evidence="2" key="2">
    <citation type="submission" date="2019-07" db="EMBL/GenBank/DDBJ databases">
        <authorList>
            <person name="Seetharam A."/>
            <person name="Woodhouse M."/>
            <person name="Cannon E."/>
        </authorList>
    </citation>
    <scope>NUCLEOTIDE SEQUENCE [LARGE SCALE GENOMIC DNA]</scope>
    <source>
        <strain evidence="2">cv. B73</strain>
    </source>
</reference>
<reference evidence="3" key="1">
    <citation type="submission" date="2015-12" db="EMBL/GenBank/DDBJ databases">
        <title>Update maize B73 reference genome by single molecule sequencing technologies.</title>
        <authorList>
            <consortium name="Maize Genome Sequencing Project"/>
            <person name="Ware D."/>
        </authorList>
    </citation>
    <scope>NUCLEOTIDE SEQUENCE [LARGE SCALE GENOMIC DNA]</scope>
    <source>
        <strain evidence="3">cv. B73</strain>
    </source>
</reference>
<dbReference type="EnsemblPlants" id="Zm00001eb017840_T001">
    <property type="protein sequence ID" value="Zm00001eb017840_P001"/>
    <property type="gene ID" value="Zm00001eb017840"/>
</dbReference>
<keyword evidence="1" id="KW-0732">Signal</keyword>
<feature type="signal peptide" evidence="1">
    <location>
        <begin position="1"/>
        <end position="31"/>
    </location>
</feature>
<protein>
    <submittedName>
        <fullName evidence="2">Uncharacterized protein</fullName>
    </submittedName>
</protein>
<dbReference type="AlphaFoldDB" id="A0A804LKS5"/>
<dbReference type="InParanoid" id="A0A804LKS5"/>
<name>A0A804LKS5_MAIZE</name>
<sequence length="107" mass="11402">MVPGRRKELKLIAAAALLLVVSLLLMSKAESAAAGRSLCPCSCHQHGGAAARLLHQGRRMLAGRGRHGEVLANGLMEHANKEGGDAIIGEEEKREVITGPNPLHNRR</sequence>
<dbReference type="PROSITE" id="PS51318">
    <property type="entry name" value="TAT"/>
    <property type="match status" value="1"/>
</dbReference>
<reference evidence="2" key="3">
    <citation type="submission" date="2021-05" db="UniProtKB">
        <authorList>
            <consortium name="EnsemblPlants"/>
        </authorList>
    </citation>
    <scope>IDENTIFICATION</scope>
    <source>
        <strain evidence="2">cv. B73</strain>
    </source>
</reference>
<evidence type="ECO:0000256" key="1">
    <source>
        <dbReference type="SAM" id="SignalP"/>
    </source>
</evidence>
<proteinExistence type="predicted"/>
<accession>A0A804LKS5</accession>
<feature type="chain" id="PRO_5032643772" evidence="1">
    <location>
        <begin position="32"/>
        <end position="107"/>
    </location>
</feature>
<dbReference type="Proteomes" id="UP000007305">
    <property type="component" value="Chromosome 1"/>
</dbReference>
<organism evidence="2 3">
    <name type="scientific">Zea mays</name>
    <name type="common">Maize</name>
    <dbReference type="NCBI Taxonomy" id="4577"/>
    <lineage>
        <taxon>Eukaryota</taxon>
        <taxon>Viridiplantae</taxon>
        <taxon>Streptophyta</taxon>
        <taxon>Embryophyta</taxon>
        <taxon>Tracheophyta</taxon>
        <taxon>Spermatophyta</taxon>
        <taxon>Magnoliopsida</taxon>
        <taxon>Liliopsida</taxon>
        <taxon>Poales</taxon>
        <taxon>Poaceae</taxon>
        <taxon>PACMAD clade</taxon>
        <taxon>Panicoideae</taxon>
        <taxon>Andropogonodae</taxon>
        <taxon>Andropogoneae</taxon>
        <taxon>Tripsacinae</taxon>
        <taxon>Zea</taxon>
    </lineage>
</organism>